<evidence type="ECO:0000256" key="1">
    <source>
        <dbReference type="ARBA" id="ARBA00001576"/>
    </source>
</evidence>
<comment type="caution">
    <text evidence="8">The sequence shown here is derived from an EMBL/GenBank/DDBJ whole genome shotgun (WGS) entry which is preliminary data.</text>
</comment>
<dbReference type="InterPro" id="IPR012341">
    <property type="entry name" value="6hp_glycosidase-like_sf"/>
</dbReference>
<dbReference type="SUPFAM" id="SSF48208">
    <property type="entry name" value="Six-hairpin glycosidases"/>
    <property type="match status" value="1"/>
</dbReference>
<evidence type="ECO:0000256" key="5">
    <source>
        <dbReference type="ARBA" id="ARBA00030473"/>
    </source>
</evidence>
<keyword evidence="7" id="KW-1133">Transmembrane helix</keyword>
<dbReference type="EC" id="3.2.1.28" evidence="3"/>
<sequence length="96" mass="11119">MMAKARLLAQRWVSHVYRSYLIDKYLWEKYDVTQAEYSRAGGGEYENQIGFGWTNGAILDILRTFDDMEPILSGAIPTFINLHYTMLIIVTIQLVL</sequence>
<evidence type="ECO:0000256" key="7">
    <source>
        <dbReference type="SAM" id="Phobius"/>
    </source>
</evidence>
<dbReference type="Pfam" id="PF01204">
    <property type="entry name" value="Trehalase"/>
    <property type="match status" value="1"/>
</dbReference>
<comment type="similarity">
    <text evidence="2">Belongs to the glycosyl hydrolase 37 family.</text>
</comment>
<proteinExistence type="inferred from homology"/>
<dbReference type="GO" id="GO:0004555">
    <property type="term" value="F:alpha,alpha-trehalase activity"/>
    <property type="evidence" value="ECO:0007669"/>
    <property type="project" value="UniProtKB-EC"/>
</dbReference>
<evidence type="ECO:0000256" key="2">
    <source>
        <dbReference type="ARBA" id="ARBA00005615"/>
    </source>
</evidence>
<reference evidence="8 9" key="1">
    <citation type="submission" date="2024-08" db="EMBL/GenBank/DDBJ databases">
        <title>Gnathostoma spinigerum genome.</title>
        <authorList>
            <person name="Gonzalez-Bertolin B."/>
            <person name="Monzon S."/>
            <person name="Zaballos A."/>
            <person name="Jimenez P."/>
            <person name="Dekumyoy P."/>
            <person name="Varona S."/>
            <person name="Cuesta I."/>
            <person name="Sumanam S."/>
            <person name="Adisakwattana P."/>
            <person name="Gasser R.B."/>
            <person name="Hernandez-Gonzalez A."/>
            <person name="Young N.D."/>
            <person name="Perteguer M.J."/>
        </authorList>
    </citation>
    <scope>NUCLEOTIDE SEQUENCE [LARGE SCALE GENOMIC DNA]</scope>
    <source>
        <strain evidence="8">AL3</strain>
        <tissue evidence="8">Liver</tissue>
    </source>
</reference>
<dbReference type="InterPro" id="IPR008928">
    <property type="entry name" value="6-hairpin_glycosidase_sf"/>
</dbReference>
<dbReference type="PANTHER" id="PTHR23403:SF1">
    <property type="entry name" value="TREHALASE"/>
    <property type="match status" value="1"/>
</dbReference>
<evidence type="ECO:0000256" key="6">
    <source>
        <dbReference type="ARBA" id="ARBA00031637"/>
    </source>
</evidence>
<dbReference type="EMBL" id="JBGFUD010017209">
    <property type="protein sequence ID" value="MFH4984397.1"/>
    <property type="molecule type" value="Genomic_DNA"/>
</dbReference>
<feature type="transmembrane region" description="Helical" evidence="7">
    <location>
        <begin position="71"/>
        <end position="95"/>
    </location>
</feature>
<accession>A0ABD6F3X4</accession>
<dbReference type="PANTHER" id="PTHR23403">
    <property type="entry name" value="TREHALASE"/>
    <property type="match status" value="1"/>
</dbReference>
<dbReference type="InterPro" id="IPR001661">
    <property type="entry name" value="Glyco_hydro_37"/>
</dbReference>
<evidence type="ECO:0000256" key="3">
    <source>
        <dbReference type="ARBA" id="ARBA00012757"/>
    </source>
</evidence>
<evidence type="ECO:0000256" key="4">
    <source>
        <dbReference type="ARBA" id="ARBA00019905"/>
    </source>
</evidence>
<dbReference type="Gene3D" id="1.50.10.10">
    <property type="match status" value="1"/>
</dbReference>
<protein>
    <recommendedName>
        <fullName evidence="4">Trehalase</fullName>
        <ecNumber evidence="3">3.2.1.28</ecNumber>
    </recommendedName>
    <alternativeName>
        <fullName evidence="5">Alpha,alpha-trehalase</fullName>
    </alternativeName>
    <alternativeName>
        <fullName evidence="6">Alpha,alpha-trehalose glucohydrolase</fullName>
    </alternativeName>
</protein>
<keyword evidence="9" id="KW-1185">Reference proteome</keyword>
<name>A0ABD6F3X4_9BILA</name>
<evidence type="ECO:0000313" key="8">
    <source>
        <dbReference type="EMBL" id="MFH4984397.1"/>
    </source>
</evidence>
<keyword evidence="7" id="KW-0472">Membrane</keyword>
<keyword evidence="7" id="KW-0812">Transmembrane</keyword>
<comment type="catalytic activity">
    <reaction evidence="1">
        <text>alpha,alpha-trehalose + H2O = alpha-D-glucose + beta-D-glucose</text>
        <dbReference type="Rhea" id="RHEA:32675"/>
        <dbReference type="ChEBI" id="CHEBI:15377"/>
        <dbReference type="ChEBI" id="CHEBI:15903"/>
        <dbReference type="ChEBI" id="CHEBI:16551"/>
        <dbReference type="ChEBI" id="CHEBI:17925"/>
        <dbReference type="EC" id="3.2.1.28"/>
    </reaction>
</comment>
<dbReference type="AlphaFoldDB" id="A0ABD6F3X4"/>
<gene>
    <name evidence="8" type="ORF">AB6A40_011106</name>
</gene>
<dbReference type="Proteomes" id="UP001608902">
    <property type="component" value="Unassembled WGS sequence"/>
</dbReference>
<organism evidence="8 9">
    <name type="scientific">Gnathostoma spinigerum</name>
    <dbReference type="NCBI Taxonomy" id="75299"/>
    <lineage>
        <taxon>Eukaryota</taxon>
        <taxon>Metazoa</taxon>
        <taxon>Ecdysozoa</taxon>
        <taxon>Nematoda</taxon>
        <taxon>Chromadorea</taxon>
        <taxon>Rhabditida</taxon>
        <taxon>Spirurina</taxon>
        <taxon>Gnathostomatomorpha</taxon>
        <taxon>Gnathostomatoidea</taxon>
        <taxon>Gnathostomatidae</taxon>
        <taxon>Gnathostoma</taxon>
    </lineage>
</organism>
<evidence type="ECO:0000313" key="9">
    <source>
        <dbReference type="Proteomes" id="UP001608902"/>
    </source>
</evidence>